<dbReference type="RefSeq" id="WP_277813765.1">
    <property type="nucleotide sequence ID" value="NZ_CP005760.1"/>
</dbReference>
<accession>W5T2R0</accession>
<reference evidence="1" key="1">
    <citation type="submission" date="2013-04" db="EMBL/GenBank/DDBJ databases">
        <title>Comparative Genomics of Relapsing Fever Spirochetes.</title>
        <authorList>
            <person name="Schwan T.G."/>
            <person name="Raffel S.J."/>
            <person name="Porcella S.F."/>
            <person name="Martens C.A."/>
            <person name="Bruno D.P."/>
            <person name="Ricklefs S.M."/>
            <person name="Barbian K.B."/>
        </authorList>
    </citation>
    <scope>NUCLEOTIDE SEQUENCE</scope>
    <source>
        <strain evidence="1">Co53</strain>
        <plasmid evidence="1">unnamed</plasmid>
    </source>
</reference>
<evidence type="ECO:0000313" key="1">
    <source>
        <dbReference type="EMBL" id="AHH11611.1"/>
    </source>
</evidence>
<gene>
    <name evidence="1" type="ORF">BCO_0900116</name>
</gene>
<sequence length="42" mass="4812">MDWGSGIGFSKSINDVVRLARAKKEARIREKEGRYGIEINIF</sequence>
<dbReference type="HOGENOM" id="CLU_3248055_0_0_12"/>
<name>W5T2R0_9SPIR</name>
<proteinExistence type="predicted"/>
<protein>
    <submittedName>
        <fullName evidence="1">Uncharacterized protein</fullName>
    </submittedName>
</protein>
<organism evidence="1">
    <name type="scientific">Borrelia coriaceae ATCC 43381</name>
    <dbReference type="NCBI Taxonomy" id="1408429"/>
    <lineage>
        <taxon>Bacteria</taxon>
        <taxon>Pseudomonadati</taxon>
        <taxon>Spirochaetota</taxon>
        <taxon>Spirochaetia</taxon>
        <taxon>Spirochaetales</taxon>
        <taxon>Borreliaceae</taxon>
        <taxon>Borrelia</taxon>
    </lineage>
</organism>
<keyword evidence="1" id="KW-0614">Plasmid</keyword>
<dbReference type="AlphaFoldDB" id="W5T2R0"/>
<geneLocation type="plasmid" evidence="1">
    <name>unnamed</name>
</geneLocation>
<dbReference type="EMBL" id="CP005760">
    <property type="protein sequence ID" value="AHH11611.1"/>
    <property type="molecule type" value="Genomic_DNA"/>
</dbReference>